<dbReference type="AlphaFoldDB" id="A0A9X0C761"/>
<comment type="caution">
    <text evidence="2">The sequence shown here is derived from an EMBL/GenBank/DDBJ whole genome shotgun (WGS) entry which is preliminary data.</text>
</comment>
<feature type="region of interest" description="Disordered" evidence="1">
    <location>
        <begin position="1"/>
        <end position="50"/>
    </location>
</feature>
<reference evidence="2" key="2">
    <citation type="journal article" date="2023" name="IMA Fungus">
        <title>Comparative genomic study of the Penicillium genus elucidates a diverse pangenome and 15 lateral gene transfer events.</title>
        <authorList>
            <person name="Petersen C."/>
            <person name="Sorensen T."/>
            <person name="Nielsen M.R."/>
            <person name="Sondergaard T.E."/>
            <person name="Sorensen J.L."/>
            <person name="Fitzpatrick D.A."/>
            <person name="Frisvad J.C."/>
            <person name="Nielsen K.L."/>
        </authorList>
    </citation>
    <scope>NUCLEOTIDE SEQUENCE</scope>
    <source>
        <strain evidence="2">IBT 29495</strain>
    </source>
</reference>
<protein>
    <submittedName>
        <fullName evidence="2">Uncharacterized protein</fullName>
    </submittedName>
</protein>
<dbReference type="OrthoDB" id="5335351at2759"/>
<keyword evidence="3" id="KW-1185">Reference proteome</keyword>
<reference evidence="2" key="1">
    <citation type="submission" date="2022-12" db="EMBL/GenBank/DDBJ databases">
        <authorList>
            <person name="Petersen C."/>
        </authorList>
    </citation>
    <scope>NUCLEOTIDE SEQUENCE</scope>
    <source>
        <strain evidence="2">IBT 29495</strain>
    </source>
</reference>
<dbReference type="Proteomes" id="UP001149954">
    <property type="component" value="Unassembled WGS sequence"/>
</dbReference>
<sequence length="162" mass="18322">MQSTPNRTSKIPRPGAISPRVSQGSKSPPGSGSFQENKSPQLPVERTSTPIHDEFPLVSELTQGLEDCDWEQLQGKYADAMEEHGRVEENLRVETAKLLEVFMAWSQTTVSQDENRALKRFKTQMQHVQNSEVNVENKKKHYAEVVKAFQNALALLNDQMKV</sequence>
<proteinExistence type="predicted"/>
<feature type="compositionally biased region" description="Polar residues" evidence="1">
    <location>
        <begin position="34"/>
        <end position="50"/>
    </location>
</feature>
<dbReference type="EMBL" id="JAPWDS010000003">
    <property type="protein sequence ID" value="KAJ5504708.1"/>
    <property type="molecule type" value="Genomic_DNA"/>
</dbReference>
<evidence type="ECO:0000313" key="3">
    <source>
        <dbReference type="Proteomes" id="UP001149954"/>
    </source>
</evidence>
<evidence type="ECO:0000256" key="1">
    <source>
        <dbReference type="SAM" id="MobiDB-lite"/>
    </source>
</evidence>
<accession>A0A9X0C761</accession>
<feature type="compositionally biased region" description="Low complexity" evidence="1">
    <location>
        <begin position="22"/>
        <end position="33"/>
    </location>
</feature>
<organism evidence="2 3">
    <name type="scientific">Penicillium fimorum</name>
    <dbReference type="NCBI Taxonomy" id="1882269"/>
    <lineage>
        <taxon>Eukaryota</taxon>
        <taxon>Fungi</taxon>
        <taxon>Dikarya</taxon>
        <taxon>Ascomycota</taxon>
        <taxon>Pezizomycotina</taxon>
        <taxon>Eurotiomycetes</taxon>
        <taxon>Eurotiomycetidae</taxon>
        <taxon>Eurotiales</taxon>
        <taxon>Aspergillaceae</taxon>
        <taxon>Penicillium</taxon>
    </lineage>
</organism>
<name>A0A9X0C761_9EURO</name>
<gene>
    <name evidence="2" type="ORF">N7463_007582</name>
</gene>
<evidence type="ECO:0000313" key="2">
    <source>
        <dbReference type="EMBL" id="KAJ5504708.1"/>
    </source>
</evidence>